<dbReference type="InterPro" id="IPR000425">
    <property type="entry name" value="MIP"/>
</dbReference>
<gene>
    <name evidence="12" type="primary">aqpZ</name>
    <name evidence="12" type="ORF">F7D14_09115</name>
</gene>
<dbReference type="PANTHER" id="PTHR19139">
    <property type="entry name" value="AQUAPORIN TRANSPORTER"/>
    <property type="match status" value="1"/>
</dbReference>
<keyword evidence="3 10" id="KW-0813">Transport</keyword>
<reference evidence="12 13" key="1">
    <citation type="submission" date="2019-09" db="EMBL/GenBank/DDBJ databases">
        <title>Isolation and complete genome sequencing of Methylocystis species.</title>
        <authorList>
            <person name="Rumah B.L."/>
            <person name="Stead C.E."/>
            <person name="Stevens B.C."/>
            <person name="Minton N.P."/>
            <person name="Grosse-Honebrink A."/>
            <person name="Zhang Y."/>
        </authorList>
    </citation>
    <scope>NUCLEOTIDE SEQUENCE [LARGE SCALE GENOMIC DNA]</scope>
    <source>
        <strain evidence="12 13">BRCS2</strain>
    </source>
</reference>
<dbReference type="Gene3D" id="1.20.1080.10">
    <property type="entry name" value="Glycerol uptake facilitator protein"/>
    <property type="match status" value="1"/>
</dbReference>
<keyword evidence="6 10" id="KW-0812">Transmembrane</keyword>
<dbReference type="PROSITE" id="PS00221">
    <property type="entry name" value="MIP"/>
    <property type="match status" value="1"/>
</dbReference>
<evidence type="ECO:0000313" key="13">
    <source>
        <dbReference type="Proteomes" id="UP000422569"/>
    </source>
</evidence>
<keyword evidence="13" id="KW-1185">Reference proteome</keyword>
<evidence type="ECO:0000256" key="3">
    <source>
        <dbReference type="ARBA" id="ARBA00022448"/>
    </source>
</evidence>
<dbReference type="NCBIfam" id="NF003838">
    <property type="entry name" value="PRK05420.1"/>
    <property type="match status" value="1"/>
</dbReference>
<organism evidence="12 13">
    <name type="scientific">Methylocystis parvus</name>
    <dbReference type="NCBI Taxonomy" id="134"/>
    <lineage>
        <taxon>Bacteria</taxon>
        <taxon>Pseudomonadati</taxon>
        <taxon>Pseudomonadota</taxon>
        <taxon>Alphaproteobacteria</taxon>
        <taxon>Hyphomicrobiales</taxon>
        <taxon>Methylocystaceae</taxon>
        <taxon>Methylocystis</taxon>
    </lineage>
</organism>
<feature type="transmembrane region" description="Helical" evidence="11">
    <location>
        <begin position="423"/>
        <end position="444"/>
    </location>
</feature>
<feature type="transmembrane region" description="Helical" evidence="11">
    <location>
        <begin position="26"/>
        <end position="48"/>
    </location>
</feature>
<accession>A0A6B8M1C5</accession>
<feature type="transmembrane region" description="Helical" evidence="11">
    <location>
        <begin position="223"/>
        <end position="244"/>
    </location>
</feature>
<dbReference type="PRINTS" id="PR00783">
    <property type="entry name" value="MINTRINSICP"/>
</dbReference>
<dbReference type="InterPro" id="IPR022357">
    <property type="entry name" value="MIP_CS"/>
</dbReference>
<dbReference type="EMBL" id="CP044331">
    <property type="protein sequence ID" value="QGM97604.1"/>
    <property type="molecule type" value="Genomic_DNA"/>
</dbReference>
<evidence type="ECO:0000256" key="2">
    <source>
        <dbReference type="ARBA" id="ARBA00006175"/>
    </source>
</evidence>
<dbReference type="GO" id="GO:0005886">
    <property type="term" value="C:plasma membrane"/>
    <property type="evidence" value="ECO:0007669"/>
    <property type="project" value="UniProtKB-SubCell"/>
</dbReference>
<keyword evidence="8 11" id="KW-1133">Transmembrane helix</keyword>
<evidence type="ECO:0000256" key="1">
    <source>
        <dbReference type="ARBA" id="ARBA00004651"/>
    </source>
</evidence>
<dbReference type="PANTHER" id="PTHR19139:SF199">
    <property type="entry name" value="MIP17260P"/>
    <property type="match status" value="1"/>
</dbReference>
<sequence length="448" mass="47136">MRMSSLSSEDVIRRRAAEAATLHEKWGWMVAFGAFLVLAGFVALGSVVGSTVLTVIFVGAAMIVSGLVEIAYAFAVRSWKKFFLWILIGLLYVVGGGAVVANPLLAAGFLTLLLGAGLVASGIVRTFLAFQLPKNAPRGFVVFSGVITLLLGGVILAKWPYSSLWVLGTFLGVDLIFAGASWMGYGLSLKRAEGDAEAVGVIGDESRSDSMQNGFGKEFGRKLFAEFLGTFWLVFGGVGSALISAGFPQLGIGFTGVSLAFGLTVLTGAYAFGPISGGHFNPAVSLGLATAGRFSWKELGPYWLVQVLGATFAAFVLLKIMQGNIDFSLANGFAANGYEDHSPAGYTWQSGFLIETVLTTFFLLVILGTTEGRAPVGFAPLAIGLALTLIHLVDIPVTNASVNPARSTSQALFVGGWALEQLWLFWVAPLLGGLIGGLIHRFALADDA</sequence>
<comment type="similarity">
    <text evidence="2 10">Belongs to the MIP/aquaporin (TC 1.A.8) family.</text>
</comment>
<evidence type="ECO:0000256" key="8">
    <source>
        <dbReference type="ARBA" id="ARBA00022989"/>
    </source>
</evidence>
<feature type="transmembrane region" description="Helical" evidence="11">
    <location>
        <begin position="82"/>
        <end position="101"/>
    </location>
</feature>
<feature type="transmembrane region" description="Helical" evidence="11">
    <location>
        <begin position="165"/>
        <end position="185"/>
    </location>
</feature>
<evidence type="ECO:0000256" key="5">
    <source>
        <dbReference type="ARBA" id="ARBA00022519"/>
    </source>
</evidence>
<feature type="transmembrane region" description="Helical" evidence="11">
    <location>
        <begin position="302"/>
        <end position="321"/>
    </location>
</feature>
<dbReference type="CDD" id="cd00333">
    <property type="entry name" value="MIP"/>
    <property type="match status" value="1"/>
</dbReference>
<dbReference type="AlphaFoldDB" id="A0A6B8M1C5"/>
<dbReference type="InterPro" id="IPR034294">
    <property type="entry name" value="Aquaporin_transptr"/>
</dbReference>
<dbReference type="GO" id="GO:0015250">
    <property type="term" value="F:water channel activity"/>
    <property type="evidence" value="ECO:0007669"/>
    <property type="project" value="TreeGrafter"/>
</dbReference>
<dbReference type="KEGG" id="mpar:F7D14_09115"/>
<keyword evidence="5" id="KW-0997">Cell inner membrane</keyword>
<feature type="transmembrane region" description="Helical" evidence="11">
    <location>
        <begin position="107"/>
        <end position="128"/>
    </location>
</feature>
<feature type="transmembrane region" description="Helical" evidence="11">
    <location>
        <begin position="374"/>
        <end position="393"/>
    </location>
</feature>
<dbReference type="FunFam" id="1.20.1080.10:FF:000007">
    <property type="entry name" value="Aquaporin Z"/>
    <property type="match status" value="1"/>
</dbReference>
<comment type="subcellular location">
    <subcellularLocation>
        <location evidence="1">Cell membrane</location>
        <topology evidence="1">Multi-pass membrane protein</topology>
    </subcellularLocation>
</comment>
<keyword evidence="4" id="KW-1003">Cell membrane</keyword>
<protein>
    <submittedName>
        <fullName evidence="12">Aquaporin Z</fullName>
    </submittedName>
</protein>
<feature type="transmembrane region" description="Helical" evidence="11">
    <location>
        <begin position="54"/>
        <end position="75"/>
    </location>
</feature>
<name>A0A6B8M1C5_9HYPH</name>
<evidence type="ECO:0000256" key="9">
    <source>
        <dbReference type="ARBA" id="ARBA00023136"/>
    </source>
</evidence>
<feature type="transmembrane region" description="Helical" evidence="11">
    <location>
        <begin position="140"/>
        <end position="159"/>
    </location>
</feature>
<evidence type="ECO:0000256" key="4">
    <source>
        <dbReference type="ARBA" id="ARBA00022475"/>
    </source>
</evidence>
<evidence type="ECO:0000256" key="11">
    <source>
        <dbReference type="SAM" id="Phobius"/>
    </source>
</evidence>
<dbReference type="InterPro" id="IPR023271">
    <property type="entry name" value="Aquaporin-like"/>
</dbReference>
<evidence type="ECO:0000256" key="6">
    <source>
        <dbReference type="ARBA" id="ARBA00022692"/>
    </source>
</evidence>
<dbReference type="InterPro" id="IPR005325">
    <property type="entry name" value="DUF308_memb"/>
</dbReference>
<feature type="transmembrane region" description="Helical" evidence="11">
    <location>
        <begin position="346"/>
        <end position="367"/>
    </location>
</feature>
<dbReference type="Pfam" id="PF03729">
    <property type="entry name" value="DUF308"/>
    <property type="match status" value="1"/>
</dbReference>
<feature type="transmembrane region" description="Helical" evidence="11">
    <location>
        <begin position="250"/>
        <end position="272"/>
    </location>
</feature>
<evidence type="ECO:0000256" key="7">
    <source>
        <dbReference type="ARBA" id="ARBA00022737"/>
    </source>
</evidence>
<dbReference type="NCBIfam" id="TIGR00861">
    <property type="entry name" value="MIP"/>
    <property type="match status" value="1"/>
</dbReference>
<keyword evidence="9 11" id="KW-0472">Membrane</keyword>
<evidence type="ECO:0000313" key="12">
    <source>
        <dbReference type="EMBL" id="QGM97604.1"/>
    </source>
</evidence>
<keyword evidence="7" id="KW-0677">Repeat</keyword>
<dbReference type="Proteomes" id="UP000422569">
    <property type="component" value="Chromosome"/>
</dbReference>
<dbReference type="SUPFAM" id="SSF81338">
    <property type="entry name" value="Aquaporin-like"/>
    <property type="match status" value="1"/>
</dbReference>
<evidence type="ECO:0000256" key="10">
    <source>
        <dbReference type="RuleBase" id="RU000477"/>
    </source>
</evidence>
<dbReference type="Pfam" id="PF00230">
    <property type="entry name" value="MIP"/>
    <property type="match status" value="1"/>
</dbReference>
<proteinExistence type="inferred from homology"/>